<sequence>MRSEKEILQMLHNLSTFFFENNSSDEKSDLSQNAYIPGNESEPTSSDECFTEIPQNDFSSEFENEENSSIHNSSIHNTQNVLELYSSKVLKHDNITLTEYQGKKKQKCSTAKHSSSYNSKLNAMKRRLL</sequence>
<gene>
    <name evidence="2" type="ORF">AVEN_46629_1</name>
    <name evidence="3" type="ORF">AVEN_74900_1</name>
</gene>
<protein>
    <submittedName>
        <fullName evidence="3">Uncharacterized protein</fullName>
    </submittedName>
</protein>
<proteinExistence type="predicted"/>
<dbReference type="Proteomes" id="UP000499080">
    <property type="component" value="Unassembled WGS sequence"/>
</dbReference>
<dbReference type="OrthoDB" id="6468919at2759"/>
<keyword evidence="4" id="KW-1185">Reference proteome</keyword>
<organism evidence="3 4">
    <name type="scientific">Araneus ventricosus</name>
    <name type="common">Orbweaver spider</name>
    <name type="synonym">Epeira ventricosa</name>
    <dbReference type="NCBI Taxonomy" id="182803"/>
    <lineage>
        <taxon>Eukaryota</taxon>
        <taxon>Metazoa</taxon>
        <taxon>Ecdysozoa</taxon>
        <taxon>Arthropoda</taxon>
        <taxon>Chelicerata</taxon>
        <taxon>Arachnida</taxon>
        <taxon>Araneae</taxon>
        <taxon>Araneomorphae</taxon>
        <taxon>Entelegynae</taxon>
        <taxon>Araneoidea</taxon>
        <taxon>Araneidae</taxon>
        <taxon>Araneus</taxon>
    </lineage>
</organism>
<feature type="compositionally biased region" description="Polar residues" evidence="1">
    <location>
        <begin position="108"/>
        <end position="121"/>
    </location>
</feature>
<evidence type="ECO:0000313" key="4">
    <source>
        <dbReference type="Proteomes" id="UP000499080"/>
    </source>
</evidence>
<dbReference type="EMBL" id="BGPR01178130">
    <property type="protein sequence ID" value="GBM53653.1"/>
    <property type="molecule type" value="Genomic_DNA"/>
</dbReference>
<name>A0A4Y2GNK0_ARAVE</name>
<evidence type="ECO:0000256" key="1">
    <source>
        <dbReference type="SAM" id="MobiDB-lite"/>
    </source>
</evidence>
<evidence type="ECO:0000313" key="2">
    <source>
        <dbReference type="EMBL" id="GBM53653.1"/>
    </source>
</evidence>
<comment type="caution">
    <text evidence="3">The sequence shown here is derived from an EMBL/GenBank/DDBJ whole genome shotgun (WGS) entry which is preliminary data.</text>
</comment>
<feature type="region of interest" description="Disordered" evidence="1">
    <location>
        <begin position="22"/>
        <end position="48"/>
    </location>
</feature>
<reference evidence="3 4" key="1">
    <citation type="journal article" date="2019" name="Sci. Rep.">
        <title>Orb-weaving spider Araneus ventricosus genome elucidates the spidroin gene catalogue.</title>
        <authorList>
            <person name="Kono N."/>
            <person name="Nakamura H."/>
            <person name="Ohtoshi R."/>
            <person name="Moran D.A.P."/>
            <person name="Shinohara A."/>
            <person name="Yoshida Y."/>
            <person name="Fujiwara M."/>
            <person name="Mori M."/>
            <person name="Tomita M."/>
            <person name="Arakawa K."/>
        </authorList>
    </citation>
    <scope>NUCLEOTIDE SEQUENCE [LARGE SCALE GENOMIC DNA]</scope>
</reference>
<dbReference type="EMBL" id="BGPR01178134">
    <property type="protein sequence ID" value="GBM53664.1"/>
    <property type="molecule type" value="Genomic_DNA"/>
</dbReference>
<feature type="non-terminal residue" evidence="3">
    <location>
        <position position="129"/>
    </location>
</feature>
<accession>A0A4Y2GNK0</accession>
<evidence type="ECO:0000313" key="3">
    <source>
        <dbReference type="EMBL" id="GBM53664.1"/>
    </source>
</evidence>
<feature type="region of interest" description="Disordered" evidence="1">
    <location>
        <begin position="101"/>
        <end position="129"/>
    </location>
</feature>
<dbReference type="AlphaFoldDB" id="A0A4Y2GNK0"/>